<feature type="active site" description="Proton acceptor" evidence="4">
    <location>
        <position position="226"/>
    </location>
</feature>
<reference evidence="6 7" key="1">
    <citation type="journal article" date="2016" name="Nat. Commun.">
        <title>Thousands of microbial genomes shed light on interconnected biogeochemical processes in an aquifer system.</title>
        <authorList>
            <person name="Anantharaman K."/>
            <person name="Brown C.T."/>
            <person name="Hug L.A."/>
            <person name="Sharon I."/>
            <person name="Castelle C.J."/>
            <person name="Probst A.J."/>
            <person name="Thomas B.C."/>
            <person name="Singh A."/>
            <person name="Wilkins M.J."/>
            <person name="Karaoz U."/>
            <person name="Brodie E.L."/>
            <person name="Williams K.H."/>
            <person name="Hubbard S.S."/>
            <person name="Banfield J.F."/>
        </authorList>
    </citation>
    <scope>NUCLEOTIDE SEQUENCE [LARGE SCALE GENOMIC DNA]</scope>
</reference>
<evidence type="ECO:0000256" key="1">
    <source>
        <dbReference type="ARBA" id="ARBA00022801"/>
    </source>
</evidence>
<accession>A0A1G2KVL6</accession>
<keyword evidence="1 4" id="KW-0378">Hydrolase</keyword>
<sequence length="377" mass="41420">MSPVGAEKTGSKHKRVRPGIALCLSGGGYRAMLFHVGALWRLNEAGTLPKLARISSVSGGSITAGVLGMNWSKLDFDERGVARQFVDQVVTPIRVLADTTIDIPSVLGGLIMPRMKISDALAVAYGNNLFGDTTLQDLPKDPCFVINATNVQSGALWRFMKSDMADWRVGEIKAPRTSLALAVAASSAFPPFLSPVNLKLKHSDYRKKSGSDLHKKPFTTDVMLTDGGVYDNLGLETAWKLYDTILVSDGGGKMEPEAEPLRNWASHYYRINNIIDNQVRSLRKRQVVGSFVNKSRKGAYWGIRSDIRHFKLKNALRCPFAKTTALADVSTRLAKLDAGMQERLINWGYAVCDAALRKHVNRSLARPKGFIYPKAGV</sequence>
<dbReference type="InterPro" id="IPR002641">
    <property type="entry name" value="PNPLA_dom"/>
</dbReference>
<dbReference type="EMBL" id="MHQM01000046">
    <property type="protein sequence ID" value="OHA02459.1"/>
    <property type="molecule type" value="Genomic_DNA"/>
</dbReference>
<evidence type="ECO:0000313" key="6">
    <source>
        <dbReference type="EMBL" id="OHA02459.1"/>
    </source>
</evidence>
<evidence type="ECO:0000256" key="2">
    <source>
        <dbReference type="ARBA" id="ARBA00022963"/>
    </source>
</evidence>
<organism evidence="6 7">
    <name type="scientific">Candidatus Sungbacteria bacterium RIFCSPHIGHO2_02_FULL_52_23</name>
    <dbReference type="NCBI Taxonomy" id="1802274"/>
    <lineage>
        <taxon>Bacteria</taxon>
        <taxon>Candidatus Sungiibacteriota</taxon>
    </lineage>
</organism>
<feature type="active site" description="Nucleophile" evidence="4">
    <location>
        <position position="58"/>
    </location>
</feature>
<dbReference type="Gene3D" id="3.40.1090.10">
    <property type="entry name" value="Cytosolic phospholipase A2 catalytic domain"/>
    <property type="match status" value="2"/>
</dbReference>
<protein>
    <submittedName>
        <fullName evidence="6">Patatin</fullName>
    </submittedName>
</protein>
<dbReference type="AlphaFoldDB" id="A0A1G2KVL6"/>
<proteinExistence type="predicted"/>
<dbReference type="GO" id="GO:0016042">
    <property type="term" value="P:lipid catabolic process"/>
    <property type="evidence" value="ECO:0007669"/>
    <property type="project" value="UniProtKB-UniRule"/>
</dbReference>
<name>A0A1G2KVL6_9BACT</name>
<comment type="caution">
    <text evidence="4">Lacks conserved residue(s) required for the propagation of feature annotation.</text>
</comment>
<dbReference type="STRING" id="1802274.A3J58_02715"/>
<dbReference type="InterPro" id="IPR050301">
    <property type="entry name" value="NTE"/>
</dbReference>
<keyword evidence="3 4" id="KW-0443">Lipid metabolism</keyword>
<dbReference type="Pfam" id="PF01734">
    <property type="entry name" value="Patatin"/>
    <property type="match status" value="1"/>
</dbReference>
<dbReference type="SUPFAM" id="SSF52151">
    <property type="entry name" value="FabD/lysophospholipase-like"/>
    <property type="match status" value="1"/>
</dbReference>
<evidence type="ECO:0000256" key="3">
    <source>
        <dbReference type="ARBA" id="ARBA00023098"/>
    </source>
</evidence>
<feature type="short sequence motif" description="DGA/G" evidence="4">
    <location>
        <begin position="226"/>
        <end position="228"/>
    </location>
</feature>
<dbReference type="PANTHER" id="PTHR14226:SF78">
    <property type="entry name" value="SLR0060 PROTEIN"/>
    <property type="match status" value="1"/>
</dbReference>
<dbReference type="Proteomes" id="UP000178510">
    <property type="component" value="Unassembled WGS sequence"/>
</dbReference>
<dbReference type="InterPro" id="IPR016035">
    <property type="entry name" value="Acyl_Trfase/lysoPLipase"/>
</dbReference>
<gene>
    <name evidence="6" type="ORF">A3J58_02715</name>
</gene>
<dbReference type="PANTHER" id="PTHR14226">
    <property type="entry name" value="NEUROPATHY TARGET ESTERASE/SWISS CHEESE D.MELANOGASTER"/>
    <property type="match status" value="1"/>
</dbReference>
<evidence type="ECO:0000259" key="5">
    <source>
        <dbReference type="PROSITE" id="PS51635"/>
    </source>
</evidence>
<evidence type="ECO:0000313" key="7">
    <source>
        <dbReference type="Proteomes" id="UP000178510"/>
    </source>
</evidence>
<comment type="caution">
    <text evidence="6">The sequence shown here is derived from an EMBL/GenBank/DDBJ whole genome shotgun (WGS) entry which is preliminary data.</text>
</comment>
<dbReference type="PROSITE" id="PS51635">
    <property type="entry name" value="PNPLA"/>
    <property type="match status" value="1"/>
</dbReference>
<feature type="domain" description="PNPLA" evidence="5">
    <location>
        <begin position="23"/>
        <end position="239"/>
    </location>
</feature>
<keyword evidence="2 4" id="KW-0442">Lipid degradation</keyword>
<dbReference type="GO" id="GO:0016787">
    <property type="term" value="F:hydrolase activity"/>
    <property type="evidence" value="ECO:0007669"/>
    <property type="project" value="UniProtKB-UniRule"/>
</dbReference>
<evidence type="ECO:0000256" key="4">
    <source>
        <dbReference type="PROSITE-ProRule" id="PRU01161"/>
    </source>
</evidence>